<evidence type="ECO:0000256" key="1">
    <source>
        <dbReference type="SAM" id="Phobius"/>
    </source>
</evidence>
<feature type="transmembrane region" description="Helical" evidence="1">
    <location>
        <begin position="229"/>
        <end position="249"/>
    </location>
</feature>
<feature type="transmembrane region" description="Helical" evidence="1">
    <location>
        <begin position="294"/>
        <end position="317"/>
    </location>
</feature>
<keyword evidence="1" id="KW-0812">Transmembrane</keyword>
<dbReference type="EMBL" id="JRNI01000086">
    <property type="protein sequence ID" value="KGF25802.1"/>
    <property type="molecule type" value="Genomic_DNA"/>
</dbReference>
<keyword evidence="1" id="KW-0472">Membrane</keyword>
<evidence type="ECO:0000313" key="3">
    <source>
        <dbReference type="Proteomes" id="UP000029629"/>
    </source>
</evidence>
<feature type="transmembrane region" description="Helical" evidence="1">
    <location>
        <begin position="12"/>
        <end position="31"/>
    </location>
</feature>
<feature type="transmembrane region" description="Helical" evidence="1">
    <location>
        <begin position="71"/>
        <end position="98"/>
    </location>
</feature>
<feature type="transmembrane region" description="Helical" evidence="1">
    <location>
        <begin position="354"/>
        <end position="377"/>
    </location>
</feature>
<gene>
    <name evidence="2" type="ORF">HMPREF2130_10805</name>
</gene>
<dbReference type="Proteomes" id="UP000029629">
    <property type="component" value="Unassembled WGS sequence"/>
</dbReference>
<sequence length="383" mass="44371">MKSRVFQFLQLIIIKMSSLFLMAFILFYLLFKDGSEAVGYFSGITTTVAPLVMFSQYRFAEYLSLAKEKRLAYQVSLTSSLMTYCLFGSIMFIIAIFFNIDIKLLTLMLLYKFFELYSDIYIAYLSIIKQFKKAFFAVSIRVFSVLVFSIIVFFVEFDSSVALVETILTILFLVYAITFFVNFVHEGPKLQFVGVKGYVVCNYSYALTSIFVSLNSLVPRYFFMFYGNYSGLGVFSIIYLLSSNSVNILQYPISLKSDEIKKVLNKFNLKVFLFSIICLVMCLVLFYLLESFYYFSIVVGVLSMFLMLLLRGVYITYSITNALKHKVNFSVICSALISSLIVYAFIKIQNRYDIMFAIIYVLFSAFITITLLCFYNYKSIRER</sequence>
<feature type="transmembrane region" description="Helical" evidence="1">
    <location>
        <begin position="104"/>
        <end position="127"/>
    </location>
</feature>
<name>A0A096A4Z1_9BURK</name>
<feature type="transmembrane region" description="Helical" evidence="1">
    <location>
        <begin position="161"/>
        <end position="184"/>
    </location>
</feature>
<proteinExistence type="predicted"/>
<feature type="transmembrane region" description="Helical" evidence="1">
    <location>
        <begin position="134"/>
        <end position="155"/>
    </location>
</feature>
<reference evidence="2 3" key="1">
    <citation type="submission" date="2014-07" db="EMBL/GenBank/DDBJ databases">
        <authorList>
            <person name="McCorrison J."/>
            <person name="Sanka R."/>
            <person name="Torralba M."/>
            <person name="Gillis M."/>
            <person name="Haft D.H."/>
            <person name="Methe B."/>
            <person name="Sutton G."/>
            <person name="Nelson K.E."/>
        </authorList>
    </citation>
    <scope>NUCLEOTIDE SEQUENCE [LARGE SCALE GENOMIC DNA]</scope>
    <source>
        <strain evidence="2 3">DNF00040</strain>
    </source>
</reference>
<comment type="caution">
    <text evidence="2">The sequence shown here is derived from an EMBL/GenBank/DDBJ whole genome shotgun (WGS) entry which is preliminary data.</text>
</comment>
<dbReference type="AlphaFoldDB" id="A0A096A4Z1"/>
<feature type="transmembrane region" description="Helical" evidence="1">
    <location>
        <begin position="329"/>
        <end position="348"/>
    </location>
</feature>
<feature type="transmembrane region" description="Helical" evidence="1">
    <location>
        <begin position="37"/>
        <end position="59"/>
    </location>
</feature>
<keyword evidence="3" id="KW-1185">Reference proteome</keyword>
<accession>A0A096A4Z1</accession>
<protein>
    <submittedName>
        <fullName evidence="2">Uncharacterized protein</fullName>
    </submittedName>
</protein>
<organism evidence="2 3">
    <name type="scientific">Oligella urethralis DNF00040</name>
    <dbReference type="NCBI Taxonomy" id="1401065"/>
    <lineage>
        <taxon>Bacteria</taxon>
        <taxon>Pseudomonadati</taxon>
        <taxon>Pseudomonadota</taxon>
        <taxon>Betaproteobacteria</taxon>
        <taxon>Burkholderiales</taxon>
        <taxon>Alcaligenaceae</taxon>
        <taxon>Oligella</taxon>
    </lineage>
</organism>
<keyword evidence="1" id="KW-1133">Transmembrane helix</keyword>
<evidence type="ECO:0000313" key="2">
    <source>
        <dbReference type="EMBL" id="KGF25802.1"/>
    </source>
</evidence>
<feature type="transmembrane region" description="Helical" evidence="1">
    <location>
        <begin position="269"/>
        <end position="288"/>
    </location>
</feature>